<comment type="subcellular location">
    <subcellularLocation>
        <location evidence="1">Membrane</location>
    </subcellularLocation>
</comment>
<feature type="transmembrane region" description="Helical" evidence="5">
    <location>
        <begin position="111"/>
        <end position="131"/>
    </location>
</feature>
<feature type="domain" description="Mechanosensitive ion channel MscS" evidence="6">
    <location>
        <begin position="194"/>
        <end position="262"/>
    </location>
</feature>
<dbReference type="PANTHER" id="PTHR30414">
    <property type="entry name" value="MINICONDUCTANCE MECHANOSENSITIVE CHANNEL YBDG"/>
    <property type="match status" value="1"/>
</dbReference>
<reference evidence="7 8" key="1">
    <citation type="journal article" date="2014" name="Appl. Environ. Microbiol.">
        <title>Genomic features of a bumble bee symbiont reflect its host environment.</title>
        <authorList>
            <person name="Martinson V.G."/>
            <person name="Magoc T."/>
            <person name="Koch H."/>
            <person name="Salzberg S.L."/>
            <person name="Moran N.A."/>
        </authorList>
    </citation>
    <scope>NUCLEOTIDE SEQUENCE [LARGE SCALE GENOMIC DNA]</scope>
    <source>
        <strain evidence="7 8">Bimp</strain>
    </source>
</reference>
<keyword evidence="2 5" id="KW-0812">Transmembrane</keyword>
<gene>
    <name evidence="7" type="ORF">O970_01710</name>
</gene>
<dbReference type="Gene3D" id="2.30.30.60">
    <property type="match status" value="1"/>
</dbReference>
<evidence type="ECO:0000256" key="1">
    <source>
        <dbReference type="ARBA" id="ARBA00004370"/>
    </source>
</evidence>
<evidence type="ECO:0000259" key="6">
    <source>
        <dbReference type="Pfam" id="PF00924"/>
    </source>
</evidence>
<feature type="transmembrane region" description="Helical" evidence="5">
    <location>
        <begin position="77"/>
        <end position="99"/>
    </location>
</feature>
<evidence type="ECO:0000256" key="3">
    <source>
        <dbReference type="ARBA" id="ARBA00022989"/>
    </source>
</evidence>
<dbReference type="InterPro" id="IPR010920">
    <property type="entry name" value="LSM_dom_sf"/>
</dbReference>
<dbReference type="InterPro" id="IPR006685">
    <property type="entry name" value="MscS_channel_2nd"/>
</dbReference>
<dbReference type="SUPFAM" id="SSF50182">
    <property type="entry name" value="Sm-like ribonucleoproteins"/>
    <property type="match status" value="1"/>
</dbReference>
<feature type="transmembrane region" description="Helical" evidence="5">
    <location>
        <begin position="152"/>
        <end position="169"/>
    </location>
</feature>
<dbReference type="GO" id="GO:0071470">
    <property type="term" value="P:cellular response to osmotic stress"/>
    <property type="evidence" value="ECO:0007669"/>
    <property type="project" value="InterPro"/>
</dbReference>
<comment type="caution">
    <text evidence="7">The sequence shown here is derived from an EMBL/GenBank/DDBJ whole genome shotgun (WGS) entry which is preliminary data.</text>
</comment>
<keyword evidence="3 5" id="KW-1133">Transmembrane helix</keyword>
<dbReference type="InterPro" id="IPR030192">
    <property type="entry name" value="YbdG"/>
</dbReference>
<dbReference type="RefSeq" id="WP_024495460.1">
    <property type="nucleotide sequence ID" value="NZ_AWGA01000015.1"/>
</dbReference>
<name>A0AB94IEF7_9GAMM</name>
<protein>
    <submittedName>
        <fullName evidence="7">Mechanosensitive ion channel</fullName>
    </submittedName>
</protein>
<keyword evidence="4 5" id="KW-0472">Membrane</keyword>
<evidence type="ECO:0000313" key="7">
    <source>
        <dbReference type="EMBL" id="TEA27849.1"/>
    </source>
</evidence>
<evidence type="ECO:0000256" key="2">
    <source>
        <dbReference type="ARBA" id="ARBA00022692"/>
    </source>
</evidence>
<feature type="transmembrane region" description="Helical" evidence="5">
    <location>
        <begin position="25"/>
        <end position="45"/>
    </location>
</feature>
<dbReference type="Proteomes" id="UP000506160">
    <property type="component" value="Unassembled WGS sequence"/>
</dbReference>
<dbReference type="EMBL" id="AWGA01000015">
    <property type="protein sequence ID" value="TEA27849.1"/>
    <property type="molecule type" value="Genomic_DNA"/>
</dbReference>
<evidence type="ECO:0000256" key="4">
    <source>
        <dbReference type="ARBA" id="ARBA00023136"/>
    </source>
</evidence>
<organism evidence="7 8">
    <name type="scientific">Candidatus Schmidhempelia bombi str. Bimp</name>
    <dbReference type="NCBI Taxonomy" id="1387197"/>
    <lineage>
        <taxon>Bacteria</taxon>
        <taxon>Pseudomonadati</taxon>
        <taxon>Pseudomonadota</taxon>
        <taxon>Gammaproteobacteria</taxon>
        <taxon>Orbales</taxon>
        <taxon>Orbaceae</taxon>
        <taxon>Candidatus Schmidhempelia</taxon>
    </lineage>
</organism>
<accession>A0AB94IEF7</accession>
<proteinExistence type="predicted"/>
<feature type="transmembrane region" description="Helical" evidence="5">
    <location>
        <begin position="175"/>
        <end position="192"/>
    </location>
</feature>
<keyword evidence="8" id="KW-1185">Reference proteome</keyword>
<dbReference type="GO" id="GO:0005886">
    <property type="term" value="C:plasma membrane"/>
    <property type="evidence" value="ECO:0007669"/>
    <property type="project" value="TreeGrafter"/>
</dbReference>
<sequence>MTNHILELYRLIHQVLNRLAIPAHWTNFTTMLLLVITVVLFSILFQKIANKMVWLILNKADTQLHTAFFRAILKYRVVQWVILLFTITVIENLIPFIFLDYPDFVFFSQHLLDITIIYVSLKLLLVCLYALSEILRQRDEFTTLPFNSYLQVIKIILLCVGILFAFSILTNRSLWSVVTALGAISAILMLIFKDSIMGFVGSVQITTNDLIRIGDWITVSQYNANGIVKDITLTSVKIMNYDNTLTSVPTYSLASGAFQNWRTMQESGCRRFNRTMILVSRDIRFLNDTDLEKYKTIGGVSDYLTQFRQQQQNNLAINDGRMISPFQVTNFDIFMAYARWYLKHHLAIDSSQTILVRQLDITSTGIKIEILAFTRTTNGIEYESILAEVMNHLLASVSFFDIRIYEINGKVD</sequence>
<dbReference type="InterPro" id="IPR023408">
    <property type="entry name" value="MscS_beta-dom_sf"/>
</dbReference>
<dbReference type="Pfam" id="PF00924">
    <property type="entry name" value="MS_channel_2nd"/>
    <property type="match status" value="1"/>
</dbReference>
<evidence type="ECO:0000256" key="5">
    <source>
        <dbReference type="SAM" id="Phobius"/>
    </source>
</evidence>
<evidence type="ECO:0000313" key="8">
    <source>
        <dbReference type="Proteomes" id="UP000506160"/>
    </source>
</evidence>
<dbReference type="AlphaFoldDB" id="A0AB94IEF7"/>
<dbReference type="GO" id="GO:0008381">
    <property type="term" value="F:mechanosensitive monoatomic ion channel activity"/>
    <property type="evidence" value="ECO:0007669"/>
    <property type="project" value="InterPro"/>
</dbReference>
<dbReference type="PANTHER" id="PTHR30414:SF0">
    <property type="entry name" value="MINICONDUCTANCE MECHANOSENSITIVE CHANNEL YBDG"/>
    <property type="match status" value="1"/>
</dbReference>